<evidence type="ECO:0000313" key="7">
    <source>
        <dbReference type="Proteomes" id="UP000267223"/>
    </source>
</evidence>
<keyword evidence="2" id="KW-0328">Glycosyltransferase</keyword>
<dbReference type="InterPro" id="IPR001173">
    <property type="entry name" value="Glyco_trans_2-like"/>
</dbReference>
<evidence type="ECO:0000256" key="4">
    <source>
        <dbReference type="SAM" id="Phobius"/>
    </source>
</evidence>
<keyword evidence="4" id="KW-0472">Membrane</keyword>
<proteinExistence type="inferred from homology"/>
<organism evidence="6 7">
    <name type="scientific">Hanamia caeni</name>
    <dbReference type="NCBI Taxonomy" id="2294116"/>
    <lineage>
        <taxon>Bacteria</taxon>
        <taxon>Pseudomonadati</taxon>
        <taxon>Bacteroidota</taxon>
        <taxon>Chitinophagia</taxon>
        <taxon>Chitinophagales</taxon>
        <taxon>Chitinophagaceae</taxon>
        <taxon>Hanamia</taxon>
    </lineage>
</organism>
<dbReference type="PANTHER" id="PTHR43685">
    <property type="entry name" value="GLYCOSYLTRANSFERASE"/>
    <property type="match status" value="1"/>
</dbReference>
<evidence type="ECO:0000256" key="3">
    <source>
        <dbReference type="ARBA" id="ARBA00022679"/>
    </source>
</evidence>
<feature type="domain" description="Glycosyltransferase 2-like" evidence="5">
    <location>
        <begin position="10"/>
        <end position="167"/>
    </location>
</feature>
<reference evidence="6 7" key="1">
    <citation type="submission" date="2018-11" db="EMBL/GenBank/DDBJ databases">
        <title>Draft genome sequence of Ferruginibacter sp. BO-59.</title>
        <authorList>
            <person name="Im W.T."/>
        </authorList>
    </citation>
    <scope>NUCLEOTIDE SEQUENCE [LARGE SCALE GENOMIC DNA]</scope>
    <source>
        <strain evidence="6 7">BO-59</strain>
    </source>
</reference>
<evidence type="ECO:0000313" key="6">
    <source>
        <dbReference type="EMBL" id="RNI38772.1"/>
    </source>
</evidence>
<dbReference type="OrthoDB" id="9815829at2"/>
<dbReference type="PANTHER" id="PTHR43685:SF5">
    <property type="entry name" value="GLYCOSYLTRANSFERASE EPSE-RELATED"/>
    <property type="match status" value="1"/>
</dbReference>
<dbReference type="InterPro" id="IPR050834">
    <property type="entry name" value="Glycosyltransf_2"/>
</dbReference>
<sequence>MIKKTTSKVTVLMPAYNAGKYIAEAIKSVLHQTFSDFHLLIINDGSTDDTEEVIRSFQDERIVSINQSHKGIAPALNKGLSKASSIYIARFDADDICFPQRLAQQVSFLDTHPDYITIGCDAEYISEDGQHLFDFKCTGHTHDEIVQKIYSFCPFIHSSVMYRKDAVIKCGGYSEQAHNFEDYFLWIQLLKHGKFYNLPEQLIRVRFNPASVTIDERWRGRIFRKMKHDIITKGSITEKEGSHLFNIIQSQDFKNIKEGSYYALCGKKFLLDNHQPEKARPLFSKAIRTYPYRWDNYLLYMLSFFPPVLINWLYRMKSKNLL</sequence>
<keyword evidence="4" id="KW-0812">Transmembrane</keyword>
<comment type="caution">
    <text evidence="6">The sequence shown here is derived from an EMBL/GenBank/DDBJ whole genome shotgun (WGS) entry which is preliminary data.</text>
</comment>
<gene>
    <name evidence="6" type="ORF">EFY79_03680</name>
</gene>
<comment type="similarity">
    <text evidence="1">Belongs to the glycosyltransferase 2 family.</text>
</comment>
<evidence type="ECO:0000259" key="5">
    <source>
        <dbReference type="Pfam" id="PF00535"/>
    </source>
</evidence>
<dbReference type="RefSeq" id="WP_123119335.1">
    <property type="nucleotide sequence ID" value="NZ_RJJR01000002.1"/>
</dbReference>
<keyword evidence="7" id="KW-1185">Reference proteome</keyword>
<dbReference type="Gene3D" id="3.90.550.10">
    <property type="entry name" value="Spore Coat Polysaccharide Biosynthesis Protein SpsA, Chain A"/>
    <property type="match status" value="1"/>
</dbReference>
<dbReference type="SUPFAM" id="SSF53448">
    <property type="entry name" value="Nucleotide-diphospho-sugar transferases"/>
    <property type="match status" value="1"/>
</dbReference>
<dbReference type="EMBL" id="RJJR01000002">
    <property type="protein sequence ID" value="RNI38772.1"/>
    <property type="molecule type" value="Genomic_DNA"/>
</dbReference>
<accession>A0A3M9NLV8</accession>
<dbReference type="Proteomes" id="UP000267223">
    <property type="component" value="Unassembled WGS sequence"/>
</dbReference>
<keyword evidence="3 6" id="KW-0808">Transferase</keyword>
<name>A0A3M9NLV8_9BACT</name>
<evidence type="ECO:0000256" key="2">
    <source>
        <dbReference type="ARBA" id="ARBA00022676"/>
    </source>
</evidence>
<dbReference type="GO" id="GO:0016757">
    <property type="term" value="F:glycosyltransferase activity"/>
    <property type="evidence" value="ECO:0007669"/>
    <property type="project" value="UniProtKB-KW"/>
</dbReference>
<dbReference type="Pfam" id="PF00535">
    <property type="entry name" value="Glycos_transf_2"/>
    <property type="match status" value="1"/>
</dbReference>
<feature type="transmembrane region" description="Helical" evidence="4">
    <location>
        <begin position="297"/>
        <end position="314"/>
    </location>
</feature>
<protein>
    <submittedName>
        <fullName evidence="6">Glycosyltransferase</fullName>
    </submittedName>
</protein>
<dbReference type="AlphaFoldDB" id="A0A3M9NLV8"/>
<evidence type="ECO:0000256" key="1">
    <source>
        <dbReference type="ARBA" id="ARBA00006739"/>
    </source>
</evidence>
<dbReference type="InterPro" id="IPR029044">
    <property type="entry name" value="Nucleotide-diphossugar_trans"/>
</dbReference>
<keyword evidence="4" id="KW-1133">Transmembrane helix</keyword>